<comment type="caution">
    <text evidence="1">The sequence shown here is derived from an EMBL/GenBank/DDBJ whole genome shotgun (WGS) entry which is preliminary data.</text>
</comment>
<gene>
    <name evidence="1" type="ORF">A1QO_19000</name>
</gene>
<evidence type="ECO:0000313" key="2">
    <source>
        <dbReference type="Proteomes" id="UP000094741"/>
    </source>
</evidence>
<dbReference type="Proteomes" id="UP000094741">
    <property type="component" value="Unassembled WGS sequence"/>
</dbReference>
<dbReference type="RefSeq" id="WP_017041375.1">
    <property type="nucleotide sequence ID" value="NZ_AJYQ02000043.1"/>
</dbReference>
<protein>
    <submittedName>
        <fullName evidence="1">Uncharacterized protein</fullName>
    </submittedName>
</protein>
<sequence>MIPNYDPREIWFSKTWTLDSDDLFDRFGFSDGALFEDLALAEHMNMPNQQEILKLAVEHLLLPKIEYVIELYDWNTSHNRVRFDDRHKGTFERVEITVTGEQVFQVLDKHWI</sequence>
<dbReference type="AlphaFoldDB" id="A0A1E5BHS3"/>
<proteinExistence type="predicted"/>
<evidence type="ECO:0000313" key="1">
    <source>
        <dbReference type="EMBL" id="OEE36486.1"/>
    </source>
</evidence>
<name>A0A1E5BHS3_9VIBR</name>
<dbReference type="STRING" id="1187848.A1QO_19000"/>
<dbReference type="OrthoDB" id="9870907at2"/>
<reference evidence="1 2" key="1">
    <citation type="journal article" date="2012" name="Science">
        <title>Ecological populations of bacteria act as socially cohesive units of antibiotic production and resistance.</title>
        <authorList>
            <person name="Cordero O.X."/>
            <person name="Wildschutte H."/>
            <person name="Kirkup B."/>
            <person name="Proehl S."/>
            <person name="Ngo L."/>
            <person name="Hussain F."/>
            <person name="Le Roux F."/>
            <person name="Mincer T."/>
            <person name="Polz M.F."/>
        </authorList>
    </citation>
    <scope>NUCLEOTIDE SEQUENCE [LARGE SCALE GENOMIC DNA]</scope>
    <source>
        <strain evidence="1 2">ZF-129</strain>
    </source>
</reference>
<dbReference type="EMBL" id="AJYQ02000043">
    <property type="protein sequence ID" value="OEE36486.1"/>
    <property type="molecule type" value="Genomic_DNA"/>
</dbReference>
<organism evidence="1 2">
    <name type="scientific">Vibrio genomosp. F10 str. ZF-129</name>
    <dbReference type="NCBI Taxonomy" id="1187848"/>
    <lineage>
        <taxon>Bacteria</taxon>
        <taxon>Pseudomonadati</taxon>
        <taxon>Pseudomonadota</taxon>
        <taxon>Gammaproteobacteria</taxon>
        <taxon>Vibrionales</taxon>
        <taxon>Vibrionaceae</taxon>
        <taxon>Vibrio</taxon>
    </lineage>
</organism>
<accession>A0A1E5BHS3</accession>